<organism evidence="7 8">
    <name type="scientific">Holothuria leucospilota</name>
    <name type="common">Black long sea cucumber</name>
    <name type="synonym">Mertensiothuria leucospilota</name>
    <dbReference type="NCBI Taxonomy" id="206669"/>
    <lineage>
        <taxon>Eukaryota</taxon>
        <taxon>Metazoa</taxon>
        <taxon>Echinodermata</taxon>
        <taxon>Eleutherozoa</taxon>
        <taxon>Echinozoa</taxon>
        <taxon>Holothuroidea</taxon>
        <taxon>Aspidochirotacea</taxon>
        <taxon>Aspidochirotida</taxon>
        <taxon>Holothuriidae</taxon>
        <taxon>Holothuria</taxon>
    </lineage>
</organism>
<reference evidence="7" key="1">
    <citation type="submission" date="2021-10" db="EMBL/GenBank/DDBJ databases">
        <title>Tropical sea cucumber genome reveals ecological adaptation and Cuvierian tubules defense mechanism.</title>
        <authorList>
            <person name="Chen T."/>
        </authorList>
    </citation>
    <scope>NUCLEOTIDE SEQUENCE</scope>
    <source>
        <strain evidence="7">Nanhai2018</strain>
        <tissue evidence="7">Muscle</tissue>
    </source>
</reference>
<feature type="compositionally biased region" description="Acidic residues" evidence="5">
    <location>
        <begin position="248"/>
        <end position="273"/>
    </location>
</feature>
<dbReference type="PROSITE" id="PS50102">
    <property type="entry name" value="RRM"/>
    <property type="match status" value="1"/>
</dbReference>
<gene>
    <name evidence="7" type="ORF">HOLleu_19935</name>
</gene>
<dbReference type="Proteomes" id="UP001152320">
    <property type="component" value="Chromosome 9"/>
</dbReference>
<dbReference type="InterPro" id="IPR035979">
    <property type="entry name" value="RBD_domain_sf"/>
</dbReference>
<evidence type="ECO:0000256" key="4">
    <source>
        <dbReference type="PROSITE-ProRule" id="PRU00176"/>
    </source>
</evidence>
<dbReference type="InterPro" id="IPR012677">
    <property type="entry name" value="Nucleotide-bd_a/b_plait_sf"/>
</dbReference>
<evidence type="ECO:0000313" key="8">
    <source>
        <dbReference type="Proteomes" id="UP001152320"/>
    </source>
</evidence>
<proteinExistence type="predicted"/>
<dbReference type="OrthoDB" id="21467at2759"/>
<dbReference type="CDD" id="cd12307">
    <property type="entry name" value="RRM_NIFK_like"/>
    <property type="match status" value="1"/>
</dbReference>
<feature type="compositionally biased region" description="Basic and acidic residues" evidence="5">
    <location>
        <begin position="510"/>
        <end position="522"/>
    </location>
</feature>
<keyword evidence="3" id="KW-0539">Nucleus</keyword>
<protein>
    <submittedName>
        <fullName evidence="7">MKI67 FHA domain-interacting nucleolar phosphoprotein-like</fullName>
    </submittedName>
</protein>
<feature type="compositionally biased region" description="Basic and acidic residues" evidence="5">
    <location>
        <begin position="293"/>
        <end position="325"/>
    </location>
</feature>
<feature type="compositionally biased region" description="Polar residues" evidence="5">
    <location>
        <begin position="396"/>
        <end position="410"/>
    </location>
</feature>
<comment type="caution">
    <text evidence="7">The sequence shown here is derived from an EMBL/GenBank/DDBJ whole genome shotgun (WGS) entry which is preliminary data.</text>
</comment>
<feature type="compositionally biased region" description="Basic residues" evidence="5">
    <location>
        <begin position="574"/>
        <end position="583"/>
    </location>
</feature>
<feature type="domain" description="RRM" evidence="6">
    <location>
        <begin position="64"/>
        <end position="142"/>
    </location>
</feature>
<evidence type="ECO:0000256" key="1">
    <source>
        <dbReference type="ARBA" id="ARBA00004604"/>
    </source>
</evidence>
<dbReference type="InterPro" id="IPR000504">
    <property type="entry name" value="RRM_dom"/>
</dbReference>
<evidence type="ECO:0000256" key="2">
    <source>
        <dbReference type="ARBA" id="ARBA00022884"/>
    </source>
</evidence>
<feature type="compositionally biased region" description="Polar residues" evidence="5">
    <location>
        <begin position="500"/>
        <end position="509"/>
    </location>
</feature>
<evidence type="ECO:0000256" key="5">
    <source>
        <dbReference type="SAM" id="MobiDB-lite"/>
    </source>
</evidence>
<name>A0A9Q1C0S5_HOLLE</name>
<dbReference type="SUPFAM" id="SSF54928">
    <property type="entry name" value="RNA-binding domain, RBD"/>
    <property type="match status" value="1"/>
</dbReference>
<dbReference type="Gene3D" id="3.30.70.330">
    <property type="match status" value="1"/>
</dbReference>
<feature type="compositionally biased region" description="Polar residues" evidence="5">
    <location>
        <begin position="550"/>
        <end position="568"/>
    </location>
</feature>
<dbReference type="EMBL" id="JAIZAY010000009">
    <property type="protein sequence ID" value="KAJ8036069.1"/>
    <property type="molecule type" value="Genomic_DNA"/>
</dbReference>
<keyword evidence="8" id="KW-1185">Reference proteome</keyword>
<comment type="subcellular location">
    <subcellularLocation>
        <location evidence="1">Nucleus</location>
        <location evidence="1">Nucleolus</location>
    </subcellularLocation>
</comment>
<dbReference type="Pfam" id="PF00076">
    <property type="entry name" value="RRM_1"/>
    <property type="match status" value="1"/>
</dbReference>
<evidence type="ECO:0000259" key="6">
    <source>
        <dbReference type="PROSITE" id="PS50102"/>
    </source>
</evidence>
<evidence type="ECO:0000313" key="7">
    <source>
        <dbReference type="EMBL" id="KAJ8036069.1"/>
    </source>
</evidence>
<keyword evidence="2 4" id="KW-0694">RNA-binding</keyword>
<sequence>MARPRQKTRLRKKTRYFDVSFKVPRYRKSAFDVEQRKLDYEFKLRMESLCRKEGECHEEDPDSGVVFLKNFPHAFAEAPMKKFFSQFGRIKRLRISRNKKTGYSKGFAYIEFEFAEVAKIVAETMNNYLMFRQIMKCEFVPKEKLHPKTFKGCFRKSFKPMSRGLNIKRTNKCVMAKPAKVCKQLKRKATKEIKKQKMLAEMGIDYEITGHYRDGYAEIKSKLEKTQQAARLEKEAAIATLLENMEELIGETDESEREDVEDYDSEGESDDESETKTFEEFMENISTMKGNKRKMETDRDEAINKARKVQKEMENRAESESKEMDQNEVMDEEQKAQKLVKSKAQSESEEDSESFSSSESDISTEEEEPTNEEPTTKKPPPKFITPEEANKKGLVTLSSKKQRLVQQEPDSTGKEVGSKSRLNAEKMTPFKGSKSIAKATPKSVGKKPVPKKSFKRDQITPPKGQRPTMDQTSKSMGKKSTVRSRLDTDLVTPTKEGSLPEQQIFQSTGKKSESKDSFEKEVVTPAAQPPVKKTSKSTGRKGTVKRTKLETTTPGKGQRSALQKTSKSTGKKDFSKRRALKSS</sequence>
<feature type="region of interest" description="Disordered" evidence="5">
    <location>
        <begin position="248"/>
        <end position="583"/>
    </location>
</feature>
<dbReference type="PANTHER" id="PTHR46754">
    <property type="entry name" value="MKI67 FHA DOMAIN-INTERACTING NUCLEOLAR PHOSPHOPROTEIN"/>
    <property type="match status" value="1"/>
</dbReference>
<feature type="compositionally biased region" description="Basic residues" evidence="5">
    <location>
        <begin position="444"/>
        <end position="454"/>
    </location>
</feature>
<feature type="compositionally biased region" description="Basic and acidic residues" evidence="5">
    <location>
        <begin position="411"/>
        <end position="424"/>
    </location>
</feature>
<dbReference type="GO" id="GO:0003723">
    <property type="term" value="F:RNA binding"/>
    <property type="evidence" value="ECO:0007669"/>
    <property type="project" value="UniProtKB-UniRule"/>
</dbReference>
<dbReference type="SMART" id="SM00360">
    <property type="entry name" value="RRM"/>
    <property type="match status" value="1"/>
</dbReference>
<feature type="compositionally biased region" description="Acidic residues" evidence="5">
    <location>
        <begin position="362"/>
        <end position="371"/>
    </location>
</feature>
<dbReference type="GO" id="GO:0005730">
    <property type="term" value="C:nucleolus"/>
    <property type="evidence" value="ECO:0007669"/>
    <property type="project" value="UniProtKB-SubCell"/>
</dbReference>
<accession>A0A9Q1C0S5</accession>
<feature type="compositionally biased region" description="Basic residues" evidence="5">
    <location>
        <begin position="533"/>
        <end position="546"/>
    </location>
</feature>
<dbReference type="AlphaFoldDB" id="A0A9Q1C0S5"/>
<evidence type="ECO:0000256" key="3">
    <source>
        <dbReference type="ARBA" id="ARBA00023242"/>
    </source>
</evidence>